<evidence type="ECO:0000256" key="4">
    <source>
        <dbReference type="RuleBase" id="RU003801"/>
    </source>
</evidence>
<reference evidence="6 7" key="1">
    <citation type="journal article" date="2023" name="Commun. Biol.">
        <title>Genome analysis of Parmales, the sister group of diatoms, reveals the evolutionary specialization of diatoms from phago-mixotrophs to photoautotrophs.</title>
        <authorList>
            <person name="Ban H."/>
            <person name="Sato S."/>
            <person name="Yoshikawa S."/>
            <person name="Yamada K."/>
            <person name="Nakamura Y."/>
            <person name="Ichinomiya M."/>
            <person name="Sato N."/>
            <person name="Blanc-Mathieu R."/>
            <person name="Endo H."/>
            <person name="Kuwata A."/>
            <person name="Ogata H."/>
        </authorList>
    </citation>
    <scope>NUCLEOTIDE SEQUENCE [LARGE SCALE GENOMIC DNA]</scope>
</reference>
<accession>A0ABQ6M506</accession>
<dbReference type="InterPro" id="IPR039551">
    <property type="entry name" value="Cho/carn_acyl_trans"/>
</dbReference>
<dbReference type="Pfam" id="PF00755">
    <property type="entry name" value="Carn_acyltransf"/>
    <property type="match status" value="1"/>
</dbReference>
<evidence type="ECO:0000256" key="1">
    <source>
        <dbReference type="ARBA" id="ARBA00005232"/>
    </source>
</evidence>
<comment type="caution">
    <text evidence="6">The sequence shown here is derived from an EMBL/GenBank/DDBJ whole genome shotgun (WGS) entry which is preliminary data.</text>
</comment>
<evidence type="ECO:0000313" key="7">
    <source>
        <dbReference type="Proteomes" id="UP001165060"/>
    </source>
</evidence>
<dbReference type="PROSITE" id="PS00440">
    <property type="entry name" value="ACYLTRANSF_C_2"/>
    <property type="match status" value="1"/>
</dbReference>
<dbReference type="EMBL" id="BRYB01003725">
    <property type="protein sequence ID" value="GMI19538.1"/>
    <property type="molecule type" value="Genomic_DNA"/>
</dbReference>
<evidence type="ECO:0000256" key="3">
    <source>
        <dbReference type="ARBA" id="ARBA00023315"/>
    </source>
</evidence>
<proteinExistence type="inferred from homology"/>
<evidence type="ECO:0000313" key="6">
    <source>
        <dbReference type="EMBL" id="GMI19538.1"/>
    </source>
</evidence>
<name>A0ABQ6M506_9STRA</name>
<evidence type="ECO:0000259" key="5">
    <source>
        <dbReference type="Pfam" id="PF00755"/>
    </source>
</evidence>
<feature type="domain" description="Choline/carnitine acyltransferase" evidence="5">
    <location>
        <begin position="43"/>
        <end position="619"/>
    </location>
</feature>
<organism evidence="6 7">
    <name type="scientific">Tetraparma gracilis</name>
    <dbReference type="NCBI Taxonomy" id="2962635"/>
    <lineage>
        <taxon>Eukaryota</taxon>
        <taxon>Sar</taxon>
        <taxon>Stramenopiles</taxon>
        <taxon>Ochrophyta</taxon>
        <taxon>Bolidophyceae</taxon>
        <taxon>Parmales</taxon>
        <taxon>Triparmaceae</taxon>
        <taxon>Tetraparma</taxon>
    </lineage>
</organism>
<sequence>MPPPNLPRWRSPSYISRGDYLSDALSLPLTGPLYANEPALPSLPVPSLEETLATLQDSTLAVATDAEKPQLRKDLASFAADGGAALQALLLARAERLAGSSWLQEWWNTQGYLIPRDPVPVNVSYFFQFKDDGSAADGCARAAALLFRAGEFRKRVVTGTLEADALGKKRAPLCAAAWKYMFNGLRLPKSGHDEFVMHDPALHNHVAVMCEGVIFSFDFVDENHDPLPVAALECLLRSCAAQAKAAGESAAGKPPCVGVLSSQERDAFAGDYEHLLTVHPSVPASMDILASAALLVNLDSLSPVSNKCASPVFWHGKSPSPNRYFDKPVQIIVAENGKAGLLGEHAMMDGMPMVRLADYIASASYAEVAAAKPAAPWVQPEMAAGVPRQIFEPEAVAAMGADAALGKAVERAKASFEKLTGEQELEPVTYAGYGASYMKASKISPDAFVQMAIQLATTRLFGKSVGTYEASQVRTFRHGRTETTRSCSTASVRFAAAMRGGGQPPEVKAELLRQAARRHVEYLGKAGAGKGVDRHMFGLSMLQTPGTQRPALFDNPAFKRAKTWTVSTSHLTHPKFDNWGWGEVVPDGVGVAYSIHPGKCVFNVTARREKDLARPLGHYLQEALEDMRAVLEAEKKKGGGGKKSKL</sequence>
<dbReference type="InterPro" id="IPR042231">
    <property type="entry name" value="Cho/carn_acyl_trans_2"/>
</dbReference>
<dbReference type="PROSITE" id="PS00439">
    <property type="entry name" value="ACYLTRANSF_C_1"/>
    <property type="match status" value="1"/>
</dbReference>
<dbReference type="InterPro" id="IPR000542">
    <property type="entry name" value="Carn_acyl_trans"/>
</dbReference>
<dbReference type="SUPFAM" id="SSF52777">
    <property type="entry name" value="CoA-dependent acyltransferases"/>
    <property type="match status" value="2"/>
</dbReference>
<keyword evidence="2 4" id="KW-0808">Transferase</keyword>
<comment type="similarity">
    <text evidence="1 4">Belongs to the carnitine/choline acetyltransferase family.</text>
</comment>
<keyword evidence="3 4" id="KW-0012">Acyltransferase</keyword>
<protein>
    <recommendedName>
        <fullName evidence="5">Choline/carnitine acyltransferase domain-containing protein</fullName>
    </recommendedName>
</protein>
<evidence type="ECO:0000256" key="2">
    <source>
        <dbReference type="ARBA" id="ARBA00022679"/>
    </source>
</evidence>
<dbReference type="InterPro" id="IPR023213">
    <property type="entry name" value="CAT-like_dom_sf"/>
</dbReference>
<dbReference type="Proteomes" id="UP001165060">
    <property type="component" value="Unassembled WGS sequence"/>
</dbReference>
<gene>
    <name evidence="6" type="ORF">TeGR_g3379</name>
</gene>
<dbReference type="PANTHER" id="PTHR22589:SF103">
    <property type="entry name" value="CARNITINE O-ACETYL-TRANSFERASE, ISOFORM A-RELATED"/>
    <property type="match status" value="1"/>
</dbReference>
<dbReference type="Gene3D" id="3.30.559.70">
    <property type="entry name" value="Choline/Carnitine o-acyltransferase, domain 2"/>
    <property type="match status" value="1"/>
</dbReference>
<dbReference type="PANTHER" id="PTHR22589">
    <property type="entry name" value="CARNITINE O-ACYLTRANSFERASE"/>
    <property type="match status" value="1"/>
</dbReference>
<dbReference type="Gene3D" id="3.30.559.10">
    <property type="entry name" value="Chloramphenicol acetyltransferase-like domain"/>
    <property type="match status" value="1"/>
</dbReference>
<keyword evidence="7" id="KW-1185">Reference proteome</keyword>